<dbReference type="EMBL" id="AP018786">
    <property type="protein sequence ID" value="BBF23880.1"/>
    <property type="molecule type" value="Genomic_DNA"/>
</dbReference>
<keyword evidence="9" id="KW-0067">ATP-binding</keyword>
<dbReference type="InterPro" id="IPR036097">
    <property type="entry name" value="HisK_dim/P_sf"/>
</dbReference>
<comment type="catalytic activity">
    <reaction evidence="1">
        <text>ATP + protein L-histidine = ADP + protein N-phospho-L-histidine.</text>
        <dbReference type="EC" id="2.7.13.3"/>
    </reaction>
</comment>
<comment type="subcellular location">
    <subcellularLocation>
        <location evidence="2">Membrane</location>
        <topology evidence="2">Multi-pass membrane protein</topology>
    </subcellularLocation>
</comment>
<dbReference type="Pfam" id="PF13493">
    <property type="entry name" value="DUF4118"/>
    <property type="match status" value="1"/>
</dbReference>
<dbReference type="Pfam" id="PF02702">
    <property type="entry name" value="KdpD"/>
    <property type="match status" value="1"/>
</dbReference>
<dbReference type="FunFam" id="3.40.50.300:FF:000483">
    <property type="entry name" value="Sensor histidine kinase KdpD"/>
    <property type="match status" value="1"/>
</dbReference>
<dbReference type="GO" id="GO:0005886">
    <property type="term" value="C:plasma membrane"/>
    <property type="evidence" value="ECO:0007669"/>
    <property type="project" value="TreeGrafter"/>
</dbReference>
<dbReference type="EC" id="2.7.13.3" evidence="3"/>
<dbReference type="PRINTS" id="PR00344">
    <property type="entry name" value="BCTRLSENSOR"/>
</dbReference>
<dbReference type="RefSeq" id="WP_120177441.1">
    <property type="nucleotide sequence ID" value="NZ_AP018786.1"/>
</dbReference>
<dbReference type="CDD" id="cd00075">
    <property type="entry name" value="HATPase"/>
    <property type="match status" value="1"/>
</dbReference>
<evidence type="ECO:0000256" key="2">
    <source>
        <dbReference type="ARBA" id="ARBA00004141"/>
    </source>
</evidence>
<keyword evidence="6 14" id="KW-0812">Transmembrane</keyword>
<evidence type="ECO:0000256" key="12">
    <source>
        <dbReference type="ARBA" id="ARBA00023136"/>
    </source>
</evidence>
<dbReference type="Proteomes" id="UP000271003">
    <property type="component" value="Chromosome"/>
</dbReference>
<dbReference type="Gene3D" id="1.20.120.620">
    <property type="entry name" value="Backbone structure of the membrane domain of e. Coli histidine kinase receptor kdpd"/>
    <property type="match status" value="1"/>
</dbReference>
<evidence type="ECO:0000256" key="8">
    <source>
        <dbReference type="ARBA" id="ARBA00022777"/>
    </source>
</evidence>
<feature type="transmembrane region" description="Helical" evidence="14">
    <location>
        <begin position="417"/>
        <end position="443"/>
    </location>
</feature>
<dbReference type="CDD" id="cd00082">
    <property type="entry name" value="HisKA"/>
    <property type="match status" value="1"/>
</dbReference>
<dbReference type="InterPro" id="IPR029016">
    <property type="entry name" value="GAF-like_dom_sf"/>
</dbReference>
<reference evidence="16 17" key="1">
    <citation type="journal article" date="2018" name="Int. J. Syst. Evol. Microbiol.">
        <title>Mesosutterella multiformis gen. nov., sp. nov., a member of the family Sutterellaceae and Sutterella megalosphaeroides sp. nov., isolated from human faeces.</title>
        <authorList>
            <person name="Sakamoto M."/>
            <person name="Ikeyama N."/>
            <person name="Kunihiro T."/>
            <person name="Iino T."/>
            <person name="Yuki M."/>
            <person name="Ohkuma M."/>
        </authorList>
    </citation>
    <scope>NUCLEOTIDE SEQUENCE [LARGE SCALE GENOMIC DNA]</scope>
    <source>
        <strain evidence="16 17">6FBBBH3</strain>
    </source>
</reference>
<evidence type="ECO:0000313" key="17">
    <source>
        <dbReference type="Proteomes" id="UP000271003"/>
    </source>
</evidence>
<keyword evidence="11" id="KW-0902">Two-component regulatory system</keyword>
<name>A0A2Z6ID70_9BURK</name>
<evidence type="ECO:0000256" key="5">
    <source>
        <dbReference type="ARBA" id="ARBA00022679"/>
    </source>
</evidence>
<dbReference type="SMART" id="SM00387">
    <property type="entry name" value="HATPase_c"/>
    <property type="match status" value="1"/>
</dbReference>
<evidence type="ECO:0000256" key="3">
    <source>
        <dbReference type="ARBA" id="ARBA00012438"/>
    </source>
</evidence>
<evidence type="ECO:0000313" key="16">
    <source>
        <dbReference type="EMBL" id="BBF23880.1"/>
    </source>
</evidence>
<keyword evidence="17" id="KW-1185">Reference proteome</keyword>
<evidence type="ECO:0000256" key="10">
    <source>
        <dbReference type="ARBA" id="ARBA00022989"/>
    </source>
</evidence>
<dbReference type="SMART" id="SM00388">
    <property type="entry name" value="HisKA"/>
    <property type="match status" value="1"/>
</dbReference>
<dbReference type="GO" id="GO:0000155">
    <property type="term" value="F:phosphorelay sensor kinase activity"/>
    <property type="evidence" value="ECO:0007669"/>
    <property type="project" value="InterPro"/>
</dbReference>
<dbReference type="GO" id="GO:0005524">
    <property type="term" value="F:ATP binding"/>
    <property type="evidence" value="ECO:0007669"/>
    <property type="project" value="UniProtKB-KW"/>
</dbReference>
<dbReference type="InterPro" id="IPR004358">
    <property type="entry name" value="Sig_transdc_His_kin-like_C"/>
</dbReference>
<dbReference type="Pfam" id="PF00512">
    <property type="entry name" value="HisKA"/>
    <property type="match status" value="1"/>
</dbReference>
<evidence type="ECO:0000256" key="9">
    <source>
        <dbReference type="ARBA" id="ARBA00022840"/>
    </source>
</evidence>
<dbReference type="InterPro" id="IPR003594">
    <property type="entry name" value="HATPase_dom"/>
</dbReference>
<dbReference type="InterPro" id="IPR052023">
    <property type="entry name" value="Histidine_kinase_KdpD"/>
</dbReference>
<evidence type="ECO:0000259" key="15">
    <source>
        <dbReference type="PROSITE" id="PS50109"/>
    </source>
</evidence>
<dbReference type="OrthoDB" id="9806130at2"/>
<dbReference type="Gene3D" id="1.10.287.130">
    <property type="match status" value="1"/>
</dbReference>
<gene>
    <name evidence="16" type="primary">kdpD</name>
    <name evidence="16" type="ORF">SUTMEG_17710</name>
</gene>
<feature type="transmembrane region" description="Helical" evidence="14">
    <location>
        <begin position="387"/>
        <end position="405"/>
    </location>
</feature>
<dbReference type="KEGG" id="sutt:SUTMEG_17710"/>
<feature type="compositionally biased region" description="Acidic residues" evidence="13">
    <location>
        <begin position="897"/>
        <end position="907"/>
    </location>
</feature>
<dbReference type="InterPro" id="IPR025201">
    <property type="entry name" value="KdpD_TM"/>
</dbReference>
<keyword evidence="5" id="KW-0808">Transferase</keyword>
<proteinExistence type="predicted"/>
<feature type="domain" description="Histidine kinase" evidence="15">
    <location>
        <begin position="662"/>
        <end position="888"/>
    </location>
</feature>
<dbReference type="PANTHER" id="PTHR45569:SF1">
    <property type="entry name" value="SENSOR PROTEIN KDPD"/>
    <property type="match status" value="1"/>
</dbReference>
<protein>
    <recommendedName>
        <fullName evidence="3">histidine kinase</fullName>
        <ecNumber evidence="3">2.7.13.3</ecNumber>
    </recommendedName>
</protein>
<evidence type="ECO:0000256" key="13">
    <source>
        <dbReference type="SAM" id="MobiDB-lite"/>
    </source>
</evidence>
<dbReference type="InterPro" id="IPR027417">
    <property type="entry name" value="P-loop_NTPase"/>
</dbReference>
<dbReference type="AlphaFoldDB" id="A0A2Z6ID70"/>
<organism evidence="16 17">
    <name type="scientific">Sutterella megalosphaeroides</name>
    <dbReference type="NCBI Taxonomy" id="2494234"/>
    <lineage>
        <taxon>Bacteria</taxon>
        <taxon>Pseudomonadati</taxon>
        <taxon>Pseudomonadota</taxon>
        <taxon>Betaproteobacteria</taxon>
        <taxon>Burkholderiales</taxon>
        <taxon>Sutterellaceae</taxon>
        <taxon>Sutterella</taxon>
    </lineage>
</organism>
<keyword evidence="8 16" id="KW-0418">Kinase</keyword>
<evidence type="ECO:0000256" key="11">
    <source>
        <dbReference type="ARBA" id="ARBA00023012"/>
    </source>
</evidence>
<keyword evidence="10 14" id="KW-1133">Transmembrane helix</keyword>
<accession>A0A2Z6ID70</accession>
<dbReference type="InterPro" id="IPR036890">
    <property type="entry name" value="HATPase_C_sf"/>
</dbReference>
<dbReference type="Gene3D" id="3.30.565.10">
    <property type="entry name" value="Histidine kinase-like ATPase, C-terminal domain"/>
    <property type="match status" value="1"/>
</dbReference>
<evidence type="ECO:0000256" key="1">
    <source>
        <dbReference type="ARBA" id="ARBA00000085"/>
    </source>
</evidence>
<dbReference type="Pfam" id="PF02518">
    <property type="entry name" value="HATPase_c"/>
    <property type="match status" value="1"/>
</dbReference>
<dbReference type="SUPFAM" id="SSF55874">
    <property type="entry name" value="ATPase domain of HSP90 chaperone/DNA topoisomerase II/histidine kinase"/>
    <property type="match status" value="1"/>
</dbReference>
<evidence type="ECO:0000256" key="4">
    <source>
        <dbReference type="ARBA" id="ARBA00022553"/>
    </source>
</evidence>
<evidence type="ECO:0000256" key="7">
    <source>
        <dbReference type="ARBA" id="ARBA00022741"/>
    </source>
</evidence>
<dbReference type="Gene3D" id="3.30.450.40">
    <property type="match status" value="1"/>
</dbReference>
<keyword evidence="7" id="KW-0547">Nucleotide-binding</keyword>
<dbReference type="InterPro" id="IPR003661">
    <property type="entry name" value="HisK_dim/P_dom"/>
</dbReference>
<keyword evidence="12 14" id="KW-0472">Membrane</keyword>
<sequence>MSDDLRPNPEAMLSEARKHRRGKLRLFLGMAPGVGKTYAMLSEAHQRRAAGYDVLIGWVDTHKRKETDALTRGLEILPRLRVKRGPVVEETLDLDEILRRRPSVAVIDEMPHSNPPGSRHAKRWQDIEELLEAGIDVWSALNIQHLESLNDVVERVTGVAVTETVPDRIFDEADEVRLIDLPPDDLLVRLNAGKIYLPEVVERARDAYFRRSNLIALRELALRIMTSRMETQIRTERRRSTRRSIDDTGFGLLVVLESVSESAVREAARMARSLSSPWHVVWMESGRKFASNPEVEALLRFAGELGAKVDVLAGTYADEVSRYAREHNLSLVDVVAANRWIEEARRRALRRSAPELHLLELSRRGDATGPIALFKDVFGEFRPGFDGYVQAVVIVLLTLGLLLPLTSVMEPTNHAMLYLLGVLFCGIRYGSGPAALAAVLSVLAFDISIVQPRWSFAVSDTQYLITFAVMLIVGLAAGQLVAHRQRLVKSINEREHQTRMLFDAARELSGAVLEEDVYAVLRGRLHRHMNVESEYWRPTASDDPEEERTEGDWELERIDASLSRVDPAVVRWCFDHGGEAGAGTQTLSSSPYRYVPLMSGGHVRAVMVVSFSEPADGTGIRLVEALAALGALTLERIASGEEARRALVSMEAERMRFTLIQSLSHDLRTPITGFRLASEELCASAEQLVASEPNRRDAALERKILEDSENLRADAVRMERLVGNLLEMARLQSGRIKLNLNWIPAEELFGIGISELGERLDRYVVTVEVEPDCPLVYCDEVLMVRVLANLLDNAVKYTPAGTHIVCSAVRRGNSVVLGVADNGPGLPQGNPQRLFDPFRRGQKEFNVTGVGLGLAICRTIARAHGAEIFATTSGMGGAAFTVVLPHVPVETLDNEETVLGDEDEPIEALESHESLEPSEIAQPDQSPAPAKAPEEPRA</sequence>
<feature type="transmembrane region" description="Helical" evidence="14">
    <location>
        <begin position="463"/>
        <end position="482"/>
    </location>
</feature>
<feature type="region of interest" description="Disordered" evidence="13">
    <location>
        <begin position="897"/>
        <end position="938"/>
    </location>
</feature>
<evidence type="ECO:0000256" key="6">
    <source>
        <dbReference type="ARBA" id="ARBA00022692"/>
    </source>
</evidence>
<dbReference type="PANTHER" id="PTHR45569">
    <property type="entry name" value="SENSOR PROTEIN KDPD"/>
    <property type="match status" value="1"/>
</dbReference>
<keyword evidence="4" id="KW-0597">Phosphoprotein</keyword>
<dbReference type="InterPro" id="IPR005467">
    <property type="entry name" value="His_kinase_dom"/>
</dbReference>
<dbReference type="InterPro" id="IPR038318">
    <property type="entry name" value="KdpD_sf"/>
</dbReference>
<dbReference type="Gene3D" id="3.40.50.300">
    <property type="entry name" value="P-loop containing nucleotide triphosphate hydrolases"/>
    <property type="match status" value="1"/>
</dbReference>
<dbReference type="PROSITE" id="PS50109">
    <property type="entry name" value="HIS_KIN"/>
    <property type="match status" value="1"/>
</dbReference>
<dbReference type="GO" id="GO:0005737">
    <property type="term" value="C:cytoplasm"/>
    <property type="evidence" value="ECO:0007669"/>
    <property type="project" value="UniProtKB-ARBA"/>
</dbReference>
<evidence type="ECO:0000256" key="14">
    <source>
        <dbReference type="SAM" id="Phobius"/>
    </source>
</evidence>
<dbReference type="SUPFAM" id="SSF47384">
    <property type="entry name" value="Homodimeric domain of signal transducing histidine kinase"/>
    <property type="match status" value="1"/>
</dbReference>
<dbReference type="InterPro" id="IPR003852">
    <property type="entry name" value="Sig_transdc_His_kinase_KdpD_N"/>
</dbReference>